<keyword evidence="10" id="KW-1185">Reference proteome</keyword>
<dbReference type="GO" id="GO:0005763">
    <property type="term" value="C:mitochondrial small ribosomal subunit"/>
    <property type="evidence" value="ECO:0007669"/>
    <property type="project" value="TreeGrafter"/>
</dbReference>
<comment type="subcellular location">
    <subcellularLocation>
        <location evidence="1">Mitochondrion</location>
    </subcellularLocation>
</comment>
<feature type="compositionally biased region" description="Basic and acidic residues" evidence="8">
    <location>
        <begin position="551"/>
        <end position="574"/>
    </location>
</feature>
<dbReference type="InterPro" id="IPR015324">
    <property type="entry name" value="Ribosomal_Rsm22-like"/>
</dbReference>
<feature type="compositionally biased region" description="Basic and acidic residues" evidence="8">
    <location>
        <begin position="582"/>
        <end position="599"/>
    </location>
</feature>
<dbReference type="InterPro" id="IPR016522">
    <property type="entry name" value="RSM22_mit_bud"/>
</dbReference>
<dbReference type="GO" id="GO:0051536">
    <property type="term" value="F:iron-sulfur cluster binding"/>
    <property type="evidence" value="ECO:0007669"/>
    <property type="project" value="UniProtKB-KW"/>
</dbReference>
<organism evidence="9 10">
    <name type="scientific">Dendrothele bispora (strain CBS 962.96)</name>
    <dbReference type="NCBI Taxonomy" id="1314807"/>
    <lineage>
        <taxon>Eukaryota</taxon>
        <taxon>Fungi</taxon>
        <taxon>Dikarya</taxon>
        <taxon>Basidiomycota</taxon>
        <taxon>Agaricomycotina</taxon>
        <taxon>Agaricomycetes</taxon>
        <taxon>Agaricomycetidae</taxon>
        <taxon>Agaricales</taxon>
        <taxon>Agaricales incertae sedis</taxon>
        <taxon>Dendrothele</taxon>
    </lineage>
</organism>
<name>A0A4S8MVV6_DENBC</name>
<dbReference type="GO" id="GO:0046872">
    <property type="term" value="F:metal ion binding"/>
    <property type="evidence" value="ECO:0007669"/>
    <property type="project" value="UniProtKB-KW"/>
</dbReference>
<evidence type="ECO:0000256" key="6">
    <source>
        <dbReference type="ARBA" id="ARBA00023128"/>
    </source>
</evidence>
<dbReference type="Proteomes" id="UP000297245">
    <property type="component" value="Unassembled WGS sequence"/>
</dbReference>
<evidence type="ECO:0000256" key="5">
    <source>
        <dbReference type="ARBA" id="ARBA00023014"/>
    </source>
</evidence>
<dbReference type="GO" id="GO:0003735">
    <property type="term" value="F:structural constituent of ribosome"/>
    <property type="evidence" value="ECO:0007669"/>
    <property type="project" value="TreeGrafter"/>
</dbReference>
<sequence>MFRAARTRHLRLSILKLHPARDFSQTTSIASQPNPPLNLDSGLQALLKDVDLSLNRHITSPTPLRELNVVPFDRSNEMSLTQAEISDGDENELERKSPAALFGSQRIGAVILPVELQNAINVLIADSDKPLLHIDAKRLFQEGNEDSDGSWSAVYDVKYRSRHQNLRHRERDGTAFASVALPAHYSAIRSVLEHAKHRLGPDWNISRVIDWGAGTGSSLWASLHTFRPRSQDEVDIEGYKIADSSLVSYLGIEKREGLVSIGKRLLEYTGADQFTVSWQKSYKEVDKIPREEGHDTLAVSAFYLSSLPTALARKQLVKEMWESGAHTLILIDHNTVNGFENIAEARETFLNFGRKESQDPAGAGRSISGCHVVAPCPHDGACPLYHPGSSRLVCGFTQRLQRPSFVRRTKHSGTGHEDIGYSYVVIRRGPRPVGVDTRLGRIGAVGLREIRKNEEAQAPIKELSLHNEDEAFIAEEPSSHTVELEVAPDALGTRSEASLEAGLRQEAYTWPRLVFSPLKKSGHIILDACTTEGKVMRMTIPKSQGKQPFYDARKSSWGDLFPHEPKNAPQERHQPRGTTKGLRGEDIGKRKNSSRRDNSKLSYQALSDSLNTKQSRKKSIRDRVVSESKSRWLDSDD</sequence>
<evidence type="ECO:0000256" key="7">
    <source>
        <dbReference type="ARBA" id="ARBA00045681"/>
    </source>
</evidence>
<evidence type="ECO:0000256" key="8">
    <source>
        <dbReference type="SAM" id="MobiDB-lite"/>
    </source>
</evidence>
<feature type="region of interest" description="Disordered" evidence="8">
    <location>
        <begin position="538"/>
        <end position="637"/>
    </location>
</feature>
<dbReference type="PANTHER" id="PTHR13184">
    <property type="entry name" value="37S RIBOSOMAL PROTEIN S22"/>
    <property type="match status" value="1"/>
</dbReference>
<evidence type="ECO:0000256" key="4">
    <source>
        <dbReference type="ARBA" id="ARBA00023004"/>
    </source>
</evidence>
<reference evidence="9 10" key="1">
    <citation type="journal article" date="2019" name="Nat. Ecol. Evol.">
        <title>Megaphylogeny resolves global patterns of mushroom evolution.</title>
        <authorList>
            <person name="Varga T."/>
            <person name="Krizsan K."/>
            <person name="Foldi C."/>
            <person name="Dima B."/>
            <person name="Sanchez-Garcia M."/>
            <person name="Sanchez-Ramirez S."/>
            <person name="Szollosi G.J."/>
            <person name="Szarkandi J.G."/>
            <person name="Papp V."/>
            <person name="Albert L."/>
            <person name="Andreopoulos W."/>
            <person name="Angelini C."/>
            <person name="Antonin V."/>
            <person name="Barry K.W."/>
            <person name="Bougher N.L."/>
            <person name="Buchanan P."/>
            <person name="Buyck B."/>
            <person name="Bense V."/>
            <person name="Catcheside P."/>
            <person name="Chovatia M."/>
            <person name="Cooper J."/>
            <person name="Damon W."/>
            <person name="Desjardin D."/>
            <person name="Finy P."/>
            <person name="Geml J."/>
            <person name="Haridas S."/>
            <person name="Hughes K."/>
            <person name="Justo A."/>
            <person name="Karasinski D."/>
            <person name="Kautmanova I."/>
            <person name="Kiss B."/>
            <person name="Kocsube S."/>
            <person name="Kotiranta H."/>
            <person name="LaButti K.M."/>
            <person name="Lechner B.E."/>
            <person name="Liimatainen K."/>
            <person name="Lipzen A."/>
            <person name="Lukacs Z."/>
            <person name="Mihaltcheva S."/>
            <person name="Morgado L.N."/>
            <person name="Niskanen T."/>
            <person name="Noordeloos M.E."/>
            <person name="Ohm R.A."/>
            <person name="Ortiz-Santana B."/>
            <person name="Ovrebo C."/>
            <person name="Racz N."/>
            <person name="Riley R."/>
            <person name="Savchenko A."/>
            <person name="Shiryaev A."/>
            <person name="Soop K."/>
            <person name="Spirin V."/>
            <person name="Szebenyi C."/>
            <person name="Tomsovsky M."/>
            <person name="Tulloss R.E."/>
            <person name="Uehling J."/>
            <person name="Grigoriev I.V."/>
            <person name="Vagvolgyi C."/>
            <person name="Papp T."/>
            <person name="Martin F.M."/>
            <person name="Miettinen O."/>
            <person name="Hibbett D.S."/>
            <person name="Nagy L.G."/>
        </authorList>
    </citation>
    <scope>NUCLEOTIDE SEQUENCE [LARGE SCALE GENOMIC DNA]</scope>
    <source>
        <strain evidence="9 10">CBS 962.96</strain>
    </source>
</reference>
<keyword evidence="6" id="KW-0496">Mitochondrion</keyword>
<keyword evidence="5" id="KW-0411">Iron-sulfur</keyword>
<dbReference type="GO" id="GO:0006412">
    <property type="term" value="P:translation"/>
    <property type="evidence" value="ECO:0007669"/>
    <property type="project" value="InterPro"/>
</dbReference>
<evidence type="ECO:0000256" key="1">
    <source>
        <dbReference type="ARBA" id="ARBA00004173"/>
    </source>
</evidence>
<dbReference type="PANTHER" id="PTHR13184:SF5">
    <property type="entry name" value="METHYLTRANSFERASE-LIKE PROTEIN 17, MITOCHONDRIAL"/>
    <property type="match status" value="1"/>
</dbReference>
<dbReference type="EMBL" id="ML179042">
    <property type="protein sequence ID" value="THV06574.1"/>
    <property type="molecule type" value="Genomic_DNA"/>
</dbReference>
<proteinExistence type="predicted"/>
<keyword evidence="4" id="KW-0408">Iron</keyword>
<dbReference type="OrthoDB" id="421327at2759"/>
<dbReference type="GO" id="GO:0008168">
    <property type="term" value="F:methyltransferase activity"/>
    <property type="evidence" value="ECO:0007669"/>
    <property type="project" value="InterPro"/>
</dbReference>
<keyword evidence="2" id="KW-0479">Metal-binding</keyword>
<evidence type="ECO:0000313" key="10">
    <source>
        <dbReference type="Proteomes" id="UP000297245"/>
    </source>
</evidence>
<evidence type="ECO:0000256" key="3">
    <source>
        <dbReference type="ARBA" id="ARBA00022946"/>
    </source>
</evidence>
<evidence type="ECO:0000313" key="9">
    <source>
        <dbReference type="EMBL" id="THV06574.1"/>
    </source>
</evidence>
<keyword evidence="3" id="KW-0809">Transit peptide</keyword>
<dbReference type="InterPro" id="IPR052571">
    <property type="entry name" value="Mt_RNA_Methyltransferase"/>
</dbReference>
<accession>A0A4S8MVV6</accession>
<dbReference type="Pfam" id="PF09243">
    <property type="entry name" value="Rsm22"/>
    <property type="match status" value="2"/>
</dbReference>
<dbReference type="AlphaFoldDB" id="A0A4S8MVV6"/>
<gene>
    <name evidence="9" type="ORF">K435DRAFT_834233</name>
</gene>
<dbReference type="PIRSF" id="PIRSF007797">
    <property type="entry name" value="RSM22"/>
    <property type="match status" value="1"/>
</dbReference>
<feature type="compositionally biased region" description="Polar residues" evidence="8">
    <location>
        <begin position="600"/>
        <end position="613"/>
    </location>
</feature>
<evidence type="ECO:0008006" key="11">
    <source>
        <dbReference type="Google" id="ProtNLM"/>
    </source>
</evidence>
<evidence type="ECO:0000256" key="2">
    <source>
        <dbReference type="ARBA" id="ARBA00022723"/>
    </source>
</evidence>
<comment type="function">
    <text evidence="7">Mitochondrial ribosome (mitoribosome) assembly factor. Binds at the interface of the head and body domains of the mitochondrial small ribosomal subunit (mt-SSU), occluding the mRNA channel and preventing compaction of the head domain towards the body. Probable inactive methyltransferase: retains the characteristic folding and ability to bind S-adenosyl-L-methionine, but it probably lost its methyltransferase activity.</text>
</comment>
<feature type="compositionally biased region" description="Basic and acidic residues" evidence="8">
    <location>
        <begin position="621"/>
        <end position="637"/>
    </location>
</feature>
<protein>
    <recommendedName>
        <fullName evidence="11">Rsm22-domain-containing protein</fullName>
    </recommendedName>
</protein>